<comment type="caution">
    <text evidence="1">The sequence shown here is derived from an EMBL/GenBank/DDBJ whole genome shotgun (WGS) entry which is preliminary data.</text>
</comment>
<gene>
    <name evidence="1" type="ORF">STAS_31728</name>
</gene>
<name>A0A5A7RA39_STRAF</name>
<organism evidence="1 2">
    <name type="scientific">Striga asiatica</name>
    <name type="common">Asiatic witchweed</name>
    <name type="synonym">Buchnera asiatica</name>
    <dbReference type="NCBI Taxonomy" id="4170"/>
    <lineage>
        <taxon>Eukaryota</taxon>
        <taxon>Viridiplantae</taxon>
        <taxon>Streptophyta</taxon>
        <taxon>Embryophyta</taxon>
        <taxon>Tracheophyta</taxon>
        <taxon>Spermatophyta</taxon>
        <taxon>Magnoliopsida</taxon>
        <taxon>eudicotyledons</taxon>
        <taxon>Gunneridae</taxon>
        <taxon>Pentapetalae</taxon>
        <taxon>asterids</taxon>
        <taxon>lamiids</taxon>
        <taxon>Lamiales</taxon>
        <taxon>Orobanchaceae</taxon>
        <taxon>Buchnereae</taxon>
        <taxon>Striga</taxon>
    </lineage>
</organism>
<evidence type="ECO:0000313" key="2">
    <source>
        <dbReference type="Proteomes" id="UP000325081"/>
    </source>
</evidence>
<reference evidence="2" key="1">
    <citation type="journal article" date="2019" name="Curr. Biol.">
        <title>Genome Sequence of Striga asiatica Provides Insight into the Evolution of Plant Parasitism.</title>
        <authorList>
            <person name="Yoshida S."/>
            <person name="Kim S."/>
            <person name="Wafula E.K."/>
            <person name="Tanskanen J."/>
            <person name="Kim Y.M."/>
            <person name="Honaas L."/>
            <person name="Yang Z."/>
            <person name="Spallek T."/>
            <person name="Conn C.E."/>
            <person name="Ichihashi Y."/>
            <person name="Cheong K."/>
            <person name="Cui S."/>
            <person name="Der J.P."/>
            <person name="Gundlach H."/>
            <person name="Jiao Y."/>
            <person name="Hori C."/>
            <person name="Ishida J.K."/>
            <person name="Kasahara H."/>
            <person name="Kiba T."/>
            <person name="Kim M.S."/>
            <person name="Koo N."/>
            <person name="Laohavisit A."/>
            <person name="Lee Y.H."/>
            <person name="Lumba S."/>
            <person name="McCourt P."/>
            <person name="Mortimer J.C."/>
            <person name="Mutuku J.M."/>
            <person name="Nomura T."/>
            <person name="Sasaki-Sekimoto Y."/>
            <person name="Seto Y."/>
            <person name="Wang Y."/>
            <person name="Wakatake T."/>
            <person name="Sakakibara H."/>
            <person name="Demura T."/>
            <person name="Yamaguchi S."/>
            <person name="Yoneyama K."/>
            <person name="Manabe R.I."/>
            <person name="Nelson D.C."/>
            <person name="Schulman A.H."/>
            <person name="Timko M.P."/>
            <person name="dePamphilis C.W."/>
            <person name="Choi D."/>
            <person name="Shirasu K."/>
        </authorList>
    </citation>
    <scope>NUCLEOTIDE SEQUENCE [LARGE SCALE GENOMIC DNA]</scope>
    <source>
        <strain evidence="2">cv. UVA1</strain>
    </source>
</reference>
<dbReference type="AlphaFoldDB" id="A0A5A7RA39"/>
<sequence length="139" mass="15699">MKFSICKQLNRKTRGFHKKPNFTPTNQGLDVPAVNVNGKSKKRGLEVLVGSPKSKLNIVIQHKKRATCGKSKAFSQPIGVHPNSSNMLSNVRFTTTRETVTSNQTIANKVPTDEALKQMQTPSTMPRNRRSIFWYFLVR</sequence>
<protein>
    <submittedName>
        <fullName evidence="1">Light-independent protochlorophyllide reductase subunit B</fullName>
    </submittedName>
</protein>
<proteinExistence type="predicted"/>
<accession>A0A5A7RA39</accession>
<keyword evidence="2" id="KW-1185">Reference proteome</keyword>
<dbReference type="Proteomes" id="UP000325081">
    <property type="component" value="Unassembled WGS sequence"/>
</dbReference>
<evidence type="ECO:0000313" key="1">
    <source>
        <dbReference type="EMBL" id="GER54170.1"/>
    </source>
</evidence>
<dbReference type="EMBL" id="BKCP01010959">
    <property type="protein sequence ID" value="GER54170.1"/>
    <property type="molecule type" value="Genomic_DNA"/>
</dbReference>